<dbReference type="PANTHER" id="PTHR30146">
    <property type="entry name" value="LACI-RELATED TRANSCRIPTIONAL REPRESSOR"/>
    <property type="match status" value="1"/>
</dbReference>
<dbReference type="PROSITE" id="PS00356">
    <property type="entry name" value="HTH_LACI_1"/>
    <property type="match status" value="1"/>
</dbReference>
<name>A0A512BWQ6_9HYPH</name>
<evidence type="ECO:0000256" key="3">
    <source>
        <dbReference type="ARBA" id="ARBA00023163"/>
    </source>
</evidence>
<dbReference type="InterPro" id="IPR000843">
    <property type="entry name" value="HTH_LacI"/>
</dbReference>
<evidence type="ECO:0000256" key="4">
    <source>
        <dbReference type="SAM" id="MobiDB-lite"/>
    </source>
</evidence>
<sequence>MGRKRWRAVQAVRIADVARIAGVSTATVSRVLRNPDRVRSGTYDLVIEAVRRSGYTPNSTARNLRTRRTMNVLVVAPRLTNPVFAQVLRGVDDELIQSGYGIIIGNLDNCAEREARYVDLALSRQVDGILLLTGSIPMNGTRSMGEAGLPIVAVCAAIPDIRVPNVTVQDREASCRAVEYLVQLGHCKFGYISGTPGTIIEAERSGGFLEGLAATGFGLEDFVRWEGPFVFSTGVAAAEAFLRMKERPTGIFAACDEGAIGFIKTVRSAGVRVPEDVSVIGFDGIEFADYAEPTLTTFKQPLHELGRAGARTLLKLMQGKMGPTDWNIRLPLTLLERDTTGPAPKGEKALEIVARDRKSRASA</sequence>
<gene>
    <name evidence="6" type="ORF">MAE02_40860</name>
</gene>
<dbReference type="Gene3D" id="1.10.260.40">
    <property type="entry name" value="lambda repressor-like DNA-binding domains"/>
    <property type="match status" value="1"/>
</dbReference>
<dbReference type="GO" id="GO:0003700">
    <property type="term" value="F:DNA-binding transcription factor activity"/>
    <property type="evidence" value="ECO:0007669"/>
    <property type="project" value="TreeGrafter"/>
</dbReference>
<dbReference type="GO" id="GO:0000976">
    <property type="term" value="F:transcription cis-regulatory region binding"/>
    <property type="evidence" value="ECO:0007669"/>
    <property type="project" value="TreeGrafter"/>
</dbReference>
<dbReference type="PROSITE" id="PS50932">
    <property type="entry name" value="HTH_LACI_2"/>
    <property type="match status" value="1"/>
</dbReference>
<dbReference type="Pfam" id="PF00356">
    <property type="entry name" value="LacI"/>
    <property type="match status" value="1"/>
</dbReference>
<comment type="caution">
    <text evidence="6">The sequence shown here is derived from an EMBL/GenBank/DDBJ whole genome shotgun (WGS) entry which is preliminary data.</text>
</comment>
<keyword evidence="3" id="KW-0804">Transcription</keyword>
<evidence type="ECO:0000313" key="6">
    <source>
        <dbReference type="EMBL" id="GEO16390.1"/>
    </source>
</evidence>
<accession>A0A512BWQ6</accession>
<dbReference type="Proteomes" id="UP000321085">
    <property type="component" value="Unassembled WGS sequence"/>
</dbReference>
<evidence type="ECO:0000313" key="7">
    <source>
        <dbReference type="Proteomes" id="UP000321085"/>
    </source>
</evidence>
<dbReference type="PANTHER" id="PTHR30146:SF109">
    <property type="entry name" value="HTH-TYPE TRANSCRIPTIONAL REGULATOR GALS"/>
    <property type="match status" value="1"/>
</dbReference>
<dbReference type="Gene3D" id="3.40.50.2300">
    <property type="match status" value="2"/>
</dbReference>
<dbReference type="InterPro" id="IPR010982">
    <property type="entry name" value="Lambda_DNA-bd_dom_sf"/>
</dbReference>
<reference evidence="6 7" key="1">
    <citation type="submission" date="2019-07" db="EMBL/GenBank/DDBJ databases">
        <title>Whole genome shotgun sequence of Microvirga aerophila NBRC 106136.</title>
        <authorList>
            <person name="Hosoyama A."/>
            <person name="Uohara A."/>
            <person name="Ohji S."/>
            <person name="Ichikawa N."/>
        </authorList>
    </citation>
    <scope>NUCLEOTIDE SEQUENCE [LARGE SCALE GENOMIC DNA]</scope>
    <source>
        <strain evidence="6 7">NBRC 106136</strain>
    </source>
</reference>
<keyword evidence="1" id="KW-0805">Transcription regulation</keyword>
<protein>
    <submittedName>
        <fullName evidence="6">DNA-binding transcriptional regulator CytR</fullName>
    </submittedName>
</protein>
<feature type="domain" description="HTH lacI-type" evidence="5">
    <location>
        <begin position="12"/>
        <end position="66"/>
    </location>
</feature>
<dbReference type="InterPro" id="IPR046335">
    <property type="entry name" value="LacI/GalR-like_sensor"/>
</dbReference>
<dbReference type="Pfam" id="PF13377">
    <property type="entry name" value="Peripla_BP_3"/>
    <property type="match status" value="1"/>
</dbReference>
<feature type="compositionally biased region" description="Basic and acidic residues" evidence="4">
    <location>
        <begin position="339"/>
        <end position="356"/>
    </location>
</feature>
<evidence type="ECO:0000256" key="2">
    <source>
        <dbReference type="ARBA" id="ARBA00023125"/>
    </source>
</evidence>
<dbReference type="SMART" id="SM00354">
    <property type="entry name" value="HTH_LACI"/>
    <property type="match status" value="1"/>
</dbReference>
<evidence type="ECO:0000256" key="1">
    <source>
        <dbReference type="ARBA" id="ARBA00023015"/>
    </source>
</evidence>
<dbReference type="AlphaFoldDB" id="A0A512BWQ6"/>
<keyword evidence="2 6" id="KW-0238">DNA-binding</keyword>
<dbReference type="CDD" id="cd06284">
    <property type="entry name" value="PBP1_LacI-like"/>
    <property type="match status" value="1"/>
</dbReference>
<dbReference type="EMBL" id="BJYU01000063">
    <property type="protein sequence ID" value="GEO16390.1"/>
    <property type="molecule type" value="Genomic_DNA"/>
</dbReference>
<dbReference type="CDD" id="cd01392">
    <property type="entry name" value="HTH_LacI"/>
    <property type="match status" value="1"/>
</dbReference>
<organism evidence="6 7">
    <name type="scientific">Microvirga aerophila</name>
    <dbReference type="NCBI Taxonomy" id="670291"/>
    <lineage>
        <taxon>Bacteria</taxon>
        <taxon>Pseudomonadati</taxon>
        <taxon>Pseudomonadota</taxon>
        <taxon>Alphaproteobacteria</taxon>
        <taxon>Hyphomicrobiales</taxon>
        <taxon>Methylobacteriaceae</taxon>
        <taxon>Microvirga</taxon>
    </lineage>
</organism>
<dbReference type="SUPFAM" id="SSF53822">
    <property type="entry name" value="Periplasmic binding protein-like I"/>
    <property type="match status" value="1"/>
</dbReference>
<feature type="region of interest" description="Disordered" evidence="4">
    <location>
        <begin position="339"/>
        <end position="363"/>
    </location>
</feature>
<dbReference type="SUPFAM" id="SSF47413">
    <property type="entry name" value="lambda repressor-like DNA-binding domains"/>
    <property type="match status" value="1"/>
</dbReference>
<dbReference type="RefSeq" id="WP_147021956.1">
    <property type="nucleotide sequence ID" value="NZ_BJYU01000063.1"/>
</dbReference>
<evidence type="ECO:0000259" key="5">
    <source>
        <dbReference type="PROSITE" id="PS50932"/>
    </source>
</evidence>
<keyword evidence="7" id="KW-1185">Reference proteome</keyword>
<dbReference type="InterPro" id="IPR028082">
    <property type="entry name" value="Peripla_BP_I"/>
</dbReference>
<proteinExistence type="predicted"/>